<dbReference type="SUPFAM" id="SSF81296">
    <property type="entry name" value="E set domains"/>
    <property type="match status" value="1"/>
</dbReference>
<evidence type="ECO:0000313" key="4">
    <source>
        <dbReference type="EMBL" id="QBD74785.1"/>
    </source>
</evidence>
<keyword evidence="5" id="KW-1185">Reference proteome</keyword>
<dbReference type="PANTHER" id="PTHR34823">
    <property type="entry name" value="GLCNAC-BINDING PROTEIN A"/>
    <property type="match status" value="1"/>
</dbReference>
<dbReference type="Gene3D" id="2.70.50.50">
    <property type="entry name" value="chitin-binding protein cbp21"/>
    <property type="match status" value="1"/>
</dbReference>
<dbReference type="AlphaFoldDB" id="A0A4P6JIA4"/>
<dbReference type="InterPro" id="IPR004302">
    <property type="entry name" value="Cellulose/chitin-bd_N"/>
</dbReference>
<dbReference type="GO" id="GO:0004553">
    <property type="term" value="F:hydrolase activity, hydrolyzing O-glycosyl compounds"/>
    <property type="evidence" value="ECO:0007669"/>
    <property type="project" value="InterPro"/>
</dbReference>
<dbReference type="SUPFAM" id="SSF49384">
    <property type="entry name" value="Carbohydrate-binding domain"/>
    <property type="match status" value="1"/>
</dbReference>
<dbReference type="RefSeq" id="WP_129885384.1">
    <property type="nucleotide sequence ID" value="NZ_CP035758.1"/>
</dbReference>
<dbReference type="EMBL" id="CP035758">
    <property type="protein sequence ID" value="QBD74785.1"/>
    <property type="molecule type" value="Genomic_DNA"/>
</dbReference>
<evidence type="ECO:0000256" key="1">
    <source>
        <dbReference type="ARBA" id="ARBA00022729"/>
    </source>
</evidence>
<dbReference type="PROSITE" id="PS51173">
    <property type="entry name" value="CBM2"/>
    <property type="match status" value="1"/>
</dbReference>
<protein>
    <submittedName>
        <fullName evidence="4">Chitin-binding protein</fullName>
    </submittedName>
</protein>
<feature type="region of interest" description="Disordered" evidence="2">
    <location>
        <begin position="318"/>
        <end position="337"/>
    </location>
</feature>
<dbReference type="GO" id="GO:0005975">
    <property type="term" value="P:carbohydrate metabolic process"/>
    <property type="evidence" value="ECO:0007669"/>
    <property type="project" value="InterPro"/>
</dbReference>
<organism evidence="4 5">
    <name type="scientific">Ktedonosporobacter rubrisoli</name>
    <dbReference type="NCBI Taxonomy" id="2509675"/>
    <lineage>
        <taxon>Bacteria</taxon>
        <taxon>Bacillati</taxon>
        <taxon>Chloroflexota</taxon>
        <taxon>Ktedonobacteria</taxon>
        <taxon>Ktedonobacterales</taxon>
        <taxon>Ktedonosporobacteraceae</taxon>
        <taxon>Ktedonosporobacter</taxon>
    </lineage>
</organism>
<proteinExistence type="predicted"/>
<reference evidence="4 5" key="1">
    <citation type="submission" date="2019-01" db="EMBL/GenBank/DDBJ databases">
        <title>Ktedonosporobacter rubrisoli SCAWS-G2.</title>
        <authorList>
            <person name="Huang Y."/>
            <person name="Yan B."/>
        </authorList>
    </citation>
    <scope>NUCLEOTIDE SEQUENCE [LARGE SCALE GENOMIC DNA]</scope>
    <source>
        <strain evidence="4 5">SCAWS-G2</strain>
    </source>
</reference>
<evidence type="ECO:0000256" key="2">
    <source>
        <dbReference type="SAM" id="MobiDB-lite"/>
    </source>
</evidence>
<dbReference type="GO" id="GO:0030247">
    <property type="term" value="F:polysaccharide binding"/>
    <property type="evidence" value="ECO:0007669"/>
    <property type="project" value="UniProtKB-UniRule"/>
</dbReference>
<dbReference type="InterPro" id="IPR008965">
    <property type="entry name" value="CBM2/CBM3_carb-bd_dom_sf"/>
</dbReference>
<evidence type="ECO:0000259" key="3">
    <source>
        <dbReference type="PROSITE" id="PS51173"/>
    </source>
</evidence>
<dbReference type="KEGG" id="kbs:EPA93_01755"/>
<gene>
    <name evidence="4" type="ORF">EPA93_01755</name>
</gene>
<dbReference type="InterPro" id="IPR014756">
    <property type="entry name" value="Ig_E-set"/>
</dbReference>
<dbReference type="InterPro" id="IPR001919">
    <property type="entry name" value="CBD2"/>
</dbReference>
<dbReference type="Pfam" id="PF00553">
    <property type="entry name" value="CBM_2"/>
    <property type="match status" value="1"/>
</dbReference>
<evidence type="ECO:0000313" key="5">
    <source>
        <dbReference type="Proteomes" id="UP000290365"/>
    </source>
</evidence>
<accession>A0A4P6JIA4</accession>
<dbReference type="InterPro" id="IPR051024">
    <property type="entry name" value="GlcNAc_Chitin_IntDeg"/>
</dbReference>
<dbReference type="OrthoDB" id="5179374at2"/>
<dbReference type="CDD" id="cd21177">
    <property type="entry name" value="LPMO_AA10"/>
    <property type="match status" value="1"/>
</dbReference>
<dbReference type="SMART" id="SM00637">
    <property type="entry name" value="CBD_II"/>
    <property type="match status" value="1"/>
</dbReference>
<sequence length="337" mass="35913">MAASLAFIIKKRWALICVVFLIVTSVLVLPEIASPVQAHGAMSVPISRVYGCFLEGPEHPTTPACQYAVSVGGTQPLYDWNEVHLLNANGQSRQLIPDGHLCSAGTTKYAVFDTPRTDWPSTNVQAGVPYTFQYRATAPHRGTFDLYITKDGYDPTQPLKWSDLEDQPFLSATDPPLVNGVYQMQGTMPAGKTGHHLIYSIWQRSDSPEAFYTCSDVIFGGSGPTPTPTPVPPTGSCKANVNIDSSWQSGYQATITVQNTGTAAVDDWMVDWTMPAGVTITSGWNATVSQDGTMGMAKAPSWARTLDAGASVSIGFNATGSSSPPPSGVVLDGISCT</sequence>
<dbReference type="InterPro" id="IPR012291">
    <property type="entry name" value="CBM2_carb-bd_dom_sf"/>
</dbReference>
<name>A0A4P6JIA4_KTERU</name>
<dbReference type="Pfam" id="PF03067">
    <property type="entry name" value="LPMO_10"/>
    <property type="match status" value="1"/>
</dbReference>
<dbReference type="Proteomes" id="UP000290365">
    <property type="component" value="Chromosome"/>
</dbReference>
<keyword evidence="1" id="KW-0732">Signal</keyword>
<feature type="domain" description="CBM2" evidence="3">
    <location>
        <begin position="230"/>
        <end position="337"/>
    </location>
</feature>
<dbReference type="PANTHER" id="PTHR34823:SF1">
    <property type="entry name" value="CHITIN-BINDING TYPE-4 DOMAIN-CONTAINING PROTEIN"/>
    <property type="match status" value="1"/>
</dbReference>
<dbReference type="Gene3D" id="2.60.40.290">
    <property type="match status" value="1"/>
</dbReference>